<sequence>MLPCRNHSHVPVGLPNTHPCRTTRCPSKITSISTRAELSATHLSRNPRCRSNARHPEATHEQELQPPLTCGPPSTNMGFPGLPPSWDSAAAETVPYAQKLPAPGNIAQALKIADSHMLYPQSSTLHTSSNAIAWLPPSRSHTPSLKVADSFLGHLHHHL</sequence>
<evidence type="ECO:0000313" key="2">
    <source>
        <dbReference type="EMBL" id="VTJ57368.1"/>
    </source>
</evidence>
<dbReference type="AlphaFoldDB" id="A0A5E4AJ89"/>
<evidence type="ECO:0000313" key="3">
    <source>
        <dbReference type="Proteomes" id="UP000335636"/>
    </source>
</evidence>
<proteinExistence type="predicted"/>
<dbReference type="Proteomes" id="UP000335636">
    <property type="component" value="Unassembled WGS sequence"/>
</dbReference>
<keyword evidence="3" id="KW-1185">Reference proteome</keyword>
<gene>
    <name evidence="2" type="ORF">MONAX_5E040200</name>
</gene>
<feature type="compositionally biased region" description="Basic and acidic residues" evidence="1">
    <location>
        <begin position="54"/>
        <end position="63"/>
    </location>
</feature>
<protein>
    <submittedName>
        <fullName evidence="2">Uncharacterized protein</fullName>
    </submittedName>
</protein>
<reference evidence="2" key="1">
    <citation type="submission" date="2019-04" db="EMBL/GenBank/DDBJ databases">
        <authorList>
            <person name="Alioto T."/>
            <person name="Alioto T."/>
        </authorList>
    </citation>
    <scope>NUCLEOTIDE SEQUENCE [LARGE SCALE GENOMIC DNA]</scope>
</reference>
<dbReference type="EMBL" id="CABDUW010000079">
    <property type="protein sequence ID" value="VTJ57368.1"/>
    <property type="molecule type" value="Genomic_DNA"/>
</dbReference>
<organism evidence="2 3">
    <name type="scientific">Marmota monax</name>
    <name type="common">Woodchuck</name>
    <dbReference type="NCBI Taxonomy" id="9995"/>
    <lineage>
        <taxon>Eukaryota</taxon>
        <taxon>Metazoa</taxon>
        <taxon>Chordata</taxon>
        <taxon>Craniata</taxon>
        <taxon>Vertebrata</taxon>
        <taxon>Euteleostomi</taxon>
        <taxon>Mammalia</taxon>
        <taxon>Eutheria</taxon>
        <taxon>Euarchontoglires</taxon>
        <taxon>Glires</taxon>
        <taxon>Rodentia</taxon>
        <taxon>Sciuromorpha</taxon>
        <taxon>Sciuridae</taxon>
        <taxon>Xerinae</taxon>
        <taxon>Marmotini</taxon>
        <taxon>Marmota</taxon>
    </lineage>
</organism>
<evidence type="ECO:0000256" key="1">
    <source>
        <dbReference type="SAM" id="MobiDB-lite"/>
    </source>
</evidence>
<name>A0A5E4AJ89_MARMO</name>
<feature type="region of interest" description="Disordered" evidence="1">
    <location>
        <begin position="36"/>
        <end position="85"/>
    </location>
</feature>
<accession>A0A5E4AJ89</accession>
<comment type="caution">
    <text evidence="2">The sequence shown here is derived from an EMBL/GenBank/DDBJ whole genome shotgun (WGS) entry which is preliminary data.</text>
</comment>